<dbReference type="EMBL" id="AP028215">
    <property type="protein sequence ID" value="BEI92343.1"/>
    <property type="molecule type" value="Genomic_DNA"/>
</dbReference>
<dbReference type="AlphaFoldDB" id="A0AA48QWF7"/>
<evidence type="ECO:0000313" key="2">
    <source>
        <dbReference type="Proteomes" id="UP001233271"/>
    </source>
</evidence>
<dbReference type="KEGG" id="ccac:CcaHIS019_0411630"/>
<accession>A0AA48QWF7</accession>
<gene>
    <name evidence="1" type="ORF">CcaverHIS019_0411630</name>
</gene>
<keyword evidence="2" id="KW-1185">Reference proteome</keyword>
<dbReference type="Proteomes" id="UP001233271">
    <property type="component" value="Chromosome 4"/>
</dbReference>
<dbReference type="GeneID" id="85496213"/>
<sequence length="356" mass="40162">MPFKDALDECYPHILDDIVDYSEYAAHIPLYNVNHYCRNRIDTHQAKHLVWDDGLFTKTLDGQYVRPLNPLLAARLPAALTINELLSEQRAHLDLFRITHIMFRLKPPRSSRVGPPFKQLPPSPQLQNLLAINQVFDIYEKRNGEDDCLISFPIKPSVLRFWPVVRNIAWRATTYNVGQIDTLVILPARVTPKSPVKAPRYTLCLGIDEVTPFISVISANRIVLHLRDNSLHLLGDVLGTSAIEGTDIVLIASGWKMGGITTFNGFAYLLWMIVDSMNDKQSITLVDDQVQVSKRTLKTLRQKTGVPGLESTVLADIFKDVLDSITSRSVPKFRAVSVAEYEAELGEERFALEMGN</sequence>
<name>A0AA48QWF7_9TREE</name>
<protein>
    <submittedName>
        <fullName evidence="1">Uncharacterized protein</fullName>
    </submittedName>
</protein>
<dbReference type="RefSeq" id="XP_060457608.1">
    <property type="nucleotide sequence ID" value="XM_060601079.1"/>
</dbReference>
<evidence type="ECO:0000313" key="1">
    <source>
        <dbReference type="EMBL" id="BEI92343.1"/>
    </source>
</evidence>
<reference evidence="1" key="1">
    <citation type="journal article" date="2023" name="BMC Genomics">
        <title>Chromosome-level genome assemblies of Cutaneotrichosporon spp. (Trichosporonales, Basidiomycota) reveal imbalanced evolution between nucleotide sequences and chromosome synteny.</title>
        <authorList>
            <person name="Kobayashi Y."/>
            <person name="Kayamori A."/>
            <person name="Aoki K."/>
            <person name="Shiwa Y."/>
            <person name="Matsutani M."/>
            <person name="Fujita N."/>
            <person name="Sugita T."/>
            <person name="Iwasaki W."/>
            <person name="Tanaka N."/>
            <person name="Takashima M."/>
        </authorList>
    </citation>
    <scope>NUCLEOTIDE SEQUENCE</scope>
    <source>
        <strain evidence="1">HIS019</strain>
    </source>
</reference>
<proteinExistence type="predicted"/>
<organism evidence="1 2">
    <name type="scientific">Cutaneotrichosporon cavernicola</name>
    <dbReference type="NCBI Taxonomy" id="279322"/>
    <lineage>
        <taxon>Eukaryota</taxon>
        <taxon>Fungi</taxon>
        <taxon>Dikarya</taxon>
        <taxon>Basidiomycota</taxon>
        <taxon>Agaricomycotina</taxon>
        <taxon>Tremellomycetes</taxon>
        <taxon>Trichosporonales</taxon>
        <taxon>Trichosporonaceae</taxon>
        <taxon>Cutaneotrichosporon</taxon>
    </lineage>
</organism>